<protein>
    <recommendedName>
        <fullName evidence="3">Retrotransposon gag domain-containing protein</fullName>
    </recommendedName>
</protein>
<proteinExistence type="predicted"/>
<dbReference type="AlphaFoldDB" id="A0AAD8JA78"/>
<evidence type="ECO:0000313" key="2">
    <source>
        <dbReference type="Proteomes" id="UP001237642"/>
    </source>
</evidence>
<dbReference type="EMBL" id="JAUIZM010000002">
    <property type="protein sequence ID" value="KAK1399328.1"/>
    <property type="molecule type" value="Genomic_DNA"/>
</dbReference>
<comment type="caution">
    <text evidence="1">The sequence shown here is derived from an EMBL/GenBank/DDBJ whole genome shotgun (WGS) entry which is preliminary data.</text>
</comment>
<gene>
    <name evidence="1" type="ORF">POM88_009191</name>
</gene>
<accession>A0AAD8JA78</accession>
<reference evidence="1" key="2">
    <citation type="submission" date="2023-05" db="EMBL/GenBank/DDBJ databases">
        <authorList>
            <person name="Schelkunov M.I."/>
        </authorList>
    </citation>
    <scope>NUCLEOTIDE SEQUENCE</scope>
    <source>
        <strain evidence="1">Hsosn_3</strain>
        <tissue evidence="1">Leaf</tissue>
    </source>
</reference>
<evidence type="ECO:0000313" key="1">
    <source>
        <dbReference type="EMBL" id="KAK1399328.1"/>
    </source>
</evidence>
<reference evidence="1" key="1">
    <citation type="submission" date="2023-02" db="EMBL/GenBank/DDBJ databases">
        <title>Genome of toxic invasive species Heracleum sosnowskyi carries increased number of genes despite the absence of recent whole-genome duplications.</title>
        <authorList>
            <person name="Schelkunov M."/>
            <person name="Shtratnikova V."/>
            <person name="Makarenko M."/>
            <person name="Klepikova A."/>
            <person name="Omelchenko D."/>
            <person name="Novikova G."/>
            <person name="Obukhova E."/>
            <person name="Bogdanov V."/>
            <person name="Penin A."/>
            <person name="Logacheva M."/>
        </authorList>
    </citation>
    <scope>NUCLEOTIDE SEQUENCE</scope>
    <source>
        <strain evidence="1">Hsosn_3</strain>
        <tissue evidence="1">Leaf</tissue>
    </source>
</reference>
<name>A0AAD8JA78_9APIA</name>
<organism evidence="1 2">
    <name type="scientific">Heracleum sosnowskyi</name>
    <dbReference type="NCBI Taxonomy" id="360622"/>
    <lineage>
        <taxon>Eukaryota</taxon>
        <taxon>Viridiplantae</taxon>
        <taxon>Streptophyta</taxon>
        <taxon>Embryophyta</taxon>
        <taxon>Tracheophyta</taxon>
        <taxon>Spermatophyta</taxon>
        <taxon>Magnoliopsida</taxon>
        <taxon>eudicotyledons</taxon>
        <taxon>Gunneridae</taxon>
        <taxon>Pentapetalae</taxon>
        <taxon>asterids</taxon>
        <taxon>campanulids</taxon>
        <taxon>Apiales</taxon>
        <taxon>Apiaceae</taxon>
        <taxon>Apioideae</taxon>
        <taxon>apioid superclade</taxon>
        <taxon>Tordylieae</taxon>
        <taxon>Tordyliinae</taxon>
        <taxon>Heracleum</taxon>
    </lineage>
</organism>
<evidence type="ECO:0008006" key="3">
    <source>
        <dbReference type="Google" id="ProtNLM"/>
    </source>
</evidence>
<dbReference type="Proteomes" id="UP001237642">
    <property type="component" value="Unassembled WGS sequence"/>
</dbReference>
<sequence>MRNREQLTKSAKEQADIKAEIKAGLQATNVRFEATNKIIEGVVTTVETTYHRNGFIRNPQPTNDDYDDTSLKWYVPEFSGAGDYENFLEWVNHMEYLFDYKGFNDQRSYKIANMKLTKYASLWFDTLKTKLMKESAPRIKTWTEM</sequence>
<keyword evidence="2" id="KW-1185">Reference proteome</keyword>